<keyword evidence="1" id="KW-0472">Membrane</keyword>
<dbReference type="PANTHER" id="PTHR23017:SF3">
    <property type="entry name" value="G-PROTEIN COUPLED RECEPTORS FAMILY 1 PROFILE DOMAIN-CONTAINING PROTEIN"/>
    <property type="match status" value="1"/>
</dbReference>
<organism evidence="3 4">
    <name type="scientific">Oesophagostomum dentatum</name>
    <name type="common">Nodular worm</name>
    <dbReference type="NCBI Taxonomy" id="61180"/>
    <lineage>
        <taxon>Eukaryota</taxon>
        <taxon>Metazoa</taxon>
        <taxon>Ecdysozoa</taxon>
        <taxon>Nematoda</taxon>
        <taxon>Chromadorea</taxon>
        <taxon>Rhabditida</taxon>
        <taxon>Rhabditina</taxon>
        <taxon>Rhabditomorpha</taxon>
        <taxon>Strongyloidea</taxon>
        <taxon>Strongylidae</taxon>
        <taxon>Oesophagostomum</taxon>
    </lineage>
</organism>
<dbReference type="EMBL" id="KN553207">
    <property type="protein sequence ID" value="KHJ90266.1"/>
    <property type="molecule type" value="Genomic_DNA"/>
</dbReference>
<proteinExistence type="predicted"/>
<sequence length="123" mass="14004">MWTYADTECGYTLSLFDLYSFSTLAAAMLLINIATFIKLRMVHRNSIKNSGNVANGFDAKRRLEIRFFVQVVLEYIAILYIMITSCFISRIFSGQWWLYLTVTLPMPAFHAVDGSLPCSLPTS</sequence>
<reference evidence="3 4" key="1">
    <citation type="submission" date="2014-03" db="EMBL/GenBank/DDBJ databases">
        <title>Draft genome of the hookworm Oesophagostomum dentatum.</title>
        <authorList>
            <person name="Mitreva M."/>
        </authorList>
    </citation>
    <scope>NUCLEOTIDE SEQUENCE [LARGE SCALE GENOMIC DNA]</scope>
    <source>
        <strain evidence="3 4">OD-Hann</strain>
    </source>
</reference>
<dbReference type="OrthoDB" id="5790236at2759"/>
<evidence type="ECO:0000313" key="4">
    <source>
        <dbReference type="Proteomes" id="UP000053660"/>
    </source>
</evidence>
<evidence type="ECO:0000259" key="2">
    <source>
        <dbReference type="Pfam" id="PF10328"/>
    </source>
</evidence>
<evidence type="ECO:0000313" key="3">
    <source>
        <dbReference type="EMBL" id="KHJ90266.1"/>
    </source>
</evidence>
<feature type="domain" description="7TM GPCR serpentine receptor class x (Srx)" evidence="2">
    <location>
        <begin position="1"/>
        <end position="115"/>
    </location>
</feature>
<feature type="transmembrane region" description="Helical" evidence="1">
    <location>
        <begin position="67"/>
        <end position="92"/>
    </location>
</feature>
<protein>
    <recommendedName>
        <fullName evidence="2">7TM GPCR serpentine receptor class x (Srx) domain-containing protein</fullName>
    </recommendedName>
</protein>
<evidence type="ECO:0000256" key="1">
    <source>
        <dbReference type="SAM" id="Phobius"/>
    </source>
</evidence>
<dbReference type="Pfam" id="PF10328">
    <property type="entry name" value="7TM_GPCR_Srx"/>
    <property type="match status" value="1"/>
</dbReference>
<gene>
    <name evidence="3" type="ORF">OESDEN_09893</name>
</gene>
<dbReference type="AlphaFoldDB" id="A0A0B1T292"/>
<feature type="transmembrane region" description="Helical" evidence="1">
    <location>
        <begin position="18"/>
        <end position="39"/>
    </location>
</feature>
<keyword evidence="1" id="KW-1133">Transmembrane helix</keyword>
<dbReference type="Proteomes" id="UP000053660">
    <property type="component" value="Unassembled WGS sequence"/>
</dbReference>
<accession>A0A0B1T292</accession>
<keyword evidence="4" id="KW-1185">Reference proteome</keyword>
<keyword evidence="1" id="KW-0812">Transmembrane</keyword>
<name>A0A0B1T292_OESDE</name>
<dbReference type="PANTHER" id="PTHR23017">
    <property type="entry name" value="SERPENTINE RECEPTOR, CLASS X"/>
    <property type="match status" value="1"/>
</dbReference>
<dbReference type="InterPro" id="IPR019430">
    <property type="entry name" value="7TM_GPCR_serpentine_rcpt_Srx"/>
</dbReference>